<comment type="cofactor">
    <cofactor evidence="1">
        <name>a divalent metal cation</name>
        <dbReference type="ChEBI" id="CHEBI:60240"/>
    </cofactor>
</comment>
<keyword evidence="4" id="KW-0540">Nuclease</keyword>
<evidence type="ECO:0000256" key="4">
    <source>
        <dbReference type="ARBA" id="ARBA00022722"/>
    </source>
</evidence>
<comment type="subcellular location">
    <subcellularLocation>
        <location evidence="2">Nucleus</location>
    </subcellularLocation>
</comment>
<dbReference type="EMBL" id="JANEYF010002069">
    <property type="protein sequence ID" value="KAJ8951780.1"/>
    <property type="molecule type" value="Genomic_DNA"/>
</dbReference>
<gene>
    <name evidence="10" type="ORF">NQ314_007636</name>
</gene>
<evidence type="ECO:0000256" key="1">
    <source>
        <dbReference type="ARBA" id="ARBA00001968"/>
    </source>
</evidence>
<accession>A0AAV8YJ68</accession>
<evidence type="ECO:0000256" key="6">
    <source>
        <dbReference type="ARBA" id="ARBA00022801"/>
    </source>
</evidence>
<dbReference type="GO" id="GO:0005634">
    <property type="term" value="C:nucleus"/>
    <property type="evidence" value="ECO:0007669"/>
    <property type="project" value="UniProtKB-SubCell"/>
</dbReference>
<keyword evidence="7" id="KW-0539">Nucleus</keyword>
<evidence type="ECO:0000313" key="11">
    <source>
        <dbReference type="Proteomes" id="UP001162156"/>
    </source>
</evidence>
<evidence type="ECO:0000313" key="10">
    <source>
        <dbReference type="EMBL" id="KAJ8951780.1"/>
    </source>
</evidence>
<name>A0AAV8YJ68_9CUCU</name>
<dbReference type="Proteomes" id="UP001162156">
    <property type="component" value="Unassembled WGS sequence"/>
</dbReference>
<reference evidence="10" key="1">
    <citation type="journal article" date="2023" name="Insect Mol. Biol.">
        <title>Genome sequencing provides insights into the evolution of gene families encoding plant cell wall-degrading enzymes in longhorned beetles.</title>
        <authorList>
            <person name="Shin N.R."/>
            <person name="Okamura Y."/>
            <person name="Kirsch R."/>
            <person name="Pauchet Y."/>
        </authorList>
    </citation>
    <scope>NUCLEOTIDE SEQUENCE</scope>
    <source>
        <strain evidence="10">RBIC_L_NR</strain>
    </source>
</reference>
<dbReference type="GO" id="GO:0016787">
    <property type="term" value="F:hydrolase activity"/>
    <property type="evidence" value="ECO:0007669"/>
    <property type="project" value="UniProtKB-KW"/>
</dbReference>
<sequence length="316" mass="36834">MNAGGFIELFRLNKASALEIEQLLIPHLQRSRYRNAVPPRIKIFTALRFFATGSYQRSIGEDFNLTLSQTAVHRCIHEVTDLMNEYLPRLKMKFPQDRRSINVNKQNFMDKFNFPCVLGCIDCTHVAILKPDQDEHNFLNRKGYHSLNVQIICDAIMKILNINANFPGASHDSFIWRQSQVRNFLLEKYNNGEMRGTWLLGDSGDPLEPFIMVPFHENAQQPQNDGRENFNRSLRQARRIIEKCSGLLKMRFRSIMQERRARYDPHFMGKIVNCCACLHNICVERNIPFNEPQPFPPAPDENIPQNVNIDNNHNMF</sequence>
<feature type="region of interest" description="Disordered" evidence="8">
    <location>
        <begin position="297"/>
        <end position="316"/>
    </location>
</feature>
<organism evidence="10 11">
    <name type="scientific">Rhamnusium bicolor</name>
    <dbReference type="NCBI Taxonomy" id="1586634"/>
    <lineage>
        <taxon>Eukaryota</taxon>
        <taxon>Metazoa</taxon>
        <taxon>Ecdysozoa</taxon>
        <taxon>Arthropoda</taxon>
        <taxon>Hexapoda</taxon>
        <taxon>Insecta</taxon>
        <taxon>Pterygota</taxon>
        <taxon>Neoptera</taxon>
        <taxon>Endopterygota</taxon>
        <taxon>Coleoptera</taxon>
        <taxon>Polyphaga</taxon>
        <taxon>Cucujiformia</taxon>
        <taxon>Chrysomeloidea</taxon>
        <taxon>Cerambycidae</taxon>
        <taxon>Lepturinae</taxon>
        <taxon>Rhagiini</taxon>
        <taxon>Rhamnusium</taxon>
    </lineage>
</organism>
<dbReference type="PANTHER" id="PTHR22930">
    <property type="match status" value="1"/>
</dbReference>
<proteinExistence type="inferred from homology"/>
<protein>
    <recommendedName>
        <fullName evidence="9">DDE Tnp4 domain-containing protein</fullName>
    </recommendedName>
</protein>
<evidence type="ECO:0000256" key="7">
    <source>
        <dbReference type="ARBA" id="ARBA00023242"/>
    </source>
</evidence>
<dbReference type="InterPro" id="IPR027806">
    <property type="entry name" value="HARBI1_dom"/>
</dbReference>
<evidence type="ECO:0000256" key="2">
    <source>
        <dbReference type="ARBA" id="ARBA00004123"/>
    </source>
</evidence>
<comment type="caution">
    <text evidence="10">The sequence shown here is derived from an EMBL/GenBank/DDBJ whole genome shotgun (WGS) entry which is preliminary data.</text>
</comment>
<evidence type="ECO:0000256" key="3">
    <source>
        <dbReference type="ARBA" id="ARBA00006958"/>
    </source>
</evidence>
<evidence type="ECO:0000256" key="8">
    <source>
        <dbReference type="SAM" id="MobiDB-lite"/>
    </source>
</evidence>
<dbReference type="InterPro" id="IPR045249">
    <property type="entry name" value="HARBI1-like"/>
</dbReference>
<keyword evidence="6" id="KW-0378">Hydrolase</keyword>
<keyword evidence="11" id="KW-1185">Reference proteome</keyword>
<keyword evidence="5" id="KW-0479">Metal-binding</keyword>
<evidence type="ECO:0000256" key="5">
    <source>
        <dbReference type="ARBA" id="ARBA00022723"/>
    </source>
</evidence>
<dbReference type="Pfam" id="PF13359">
    <property type="entry name" value="DDE_Tnp_4"/>
    <property type="match status" value="1"/>
</dbReference>
<feature type="compositionally biased region" description="Polar residues" evidence="8">
    <location>
        <begin position="303"/>
        <end position="316"/>
    </location>
</feature>
<dbReference type="PANTHER" id="PTHR22930:SF85">
    <property type="entry name" value="GH03217P-RELATED"/>
    <property type="match status" value="1"/>
</dbReference>
<dbReference type="GO" id="GO:0046872">
    <property type="term" value="F:metal ion binding"/>
    <property type="evidence" value="ECO:0007669"/>
    <property type="project" value="UniProtKB-KW"/>
</dbReference>
<dbReference type="AlphaFoldDB" id="A0AAV8YJ68"/>
<comment type="similarity">
    <text evidence="3">Belongs to the HARBI1 family.</text>
</comment>
<dbReference type="GO" id="GO:0004518">
    <property type="term" value="F:nuclease activity"/>
    <property type="evidence" value="ECO:0007669"/>
    <property type="project" value="UniProtKB-KW"/>
</dbReference>
<feature type="domain" description="DDE Tnp4" evidence="9">
    <location>
        <begin position="121"/>
        <end position="280"/>
    </location>
</feature>
<evidence type="ECO:0000259" key="9">
    <source>
        <dbReference type="Pfam" id="PF13359"/>
    </source>
</evidence>